<feature type="compositionally biased region" description="Low complexity" evidence="21">
    <location>
        <begin position="648"/>
        <end position="659"/>
    </location>
</feature>
<feature type="compositionally biased region" description="Polar residues" evidence="21">
    <location>
        <begin position="1024"/>
        <end position="1094"/>
    </location>
</feature>
<evidence type="ECO:0000313" key="24">
    <source>
        <dbReference type="Proteomes" id="UP000438429"/>
    </source>
</evidence>
<dbReference type="PRINTS" id="PR01789">
    <property type="entry name" value="NUCFACTORATC"/>
</dbReference>
<evidence type="ECO:0000313" key="23">
    <source>
        <dbReference type="EMBL" id="KAF0041225.1"/>
    </source>
</evidence>
<dbReference type="AlphaFoldDB" id="A0A6A4T7S4"/>
<dbReference type="InterPro" id="IPR008366">
    <property type="entry name" value="NFAT"/>
</dbReference>
<dbReference type="SUPFAM" id="SSF81296">
    <property type="entry name" value="E set domains"/>
    <property type="match status" value="1"/>
</dbReference>
<keyword evidence="7" id="KW-0597">Phosphoprotein</keyword>
<feature type="compositionally biased region" description="Polar residues" evidence="21">
    <location>
        <begin position="37"/>
        <end position="53"/>
    </location>
</feature>
<dbReference type="Pfam" id="PF16179">
    <property type="entry name" value="RHD_dimer"/>
    <property type="match status" value="1"/>
</dbReference>
<evidence type="ECO:0000256" key="9">
    <source>
        <dbReference type="ARBA" id="ARBA00022765"/>
    </source>
</evidence>
<evidence type="ECO:0000256" key="8">
    <source>
        <dbReference type="ARBA" id="ARBA00022763"/>
    </source>
</evidence>
<evidence type="ECO:0000256" key="14">
    <source>
        <dbReference type="ARBA" id="ARBA00023159"/>
    </source>
</evidence>
<dbReference type="PANTHER" id="PTHR12533:SF10">
    <property type="entry name" value="NUCLEAR FACTOR OF ACTIVATED T-CELLS 5"/>
    <property type="match status" value="1"/>
</dbReference>
<keyword evidence="9" id="KW-0013">ADP-ribosylation</keyword>
<sequence length="1106" mass="118582">MPSDFESLLSSDLDLNSPKSLYSKESVYDLLPKELQLQPSSTQTDPPTMSQKSGGEPGPPPAAALASDHLKAHHLQSTGGEGAGVSEMQGMEGAVSGPSRGNSGANTAAGDIGSGVLSGLGVQQPQNTPSKRRPVLSISPPPEDLFDDSQMSCQEEPTVSGPPGPDSEHSSSMWADDSVSNFSLISSISYNDNTEVPRKSRKRTPRQRPGPKPAPPEDSMDVFDADSAKAPHFVLSQLGTDKTSAIASTLESGTAVKGGSLSTQFPQRSDGKDLKILVQPETQHRARYLTEGSRGSVKDRTQQGFPTVKLEGVNEPVVLQVFVANDAGRVKPHGFYQACRVTGRNTTACKEVDIEGTTVIEIPLEPSNDMALAVDCVGILKLRNADVEARIGVAGSKKKSTRARLAFRVNIPQPDGSTLTLQVPSSPILCTQPAGVPEILKKSLHSCSVRGGEEVFIIGKNFLKGTKVIFQENIADENSWQAEAKIDMDLFHQNHLIVTVPPFHNQSITSPMSVGVFVMTNAGRSHDAQPFTYTPDSADNSNVLTVKTEDPSLVKTCIFDGQMKSMSSERTERSGQTSKRQEDTPMEVSSNPPPTDVFKEQQVLENLQQHLQAELLQPQIHSTPQVQQPVSLLQQPGELLTIQTSFATQPPSHTSPPQQLFQSPRPLAETQGSQQQVQAALLQNTLTVLTTGSLNSEQQSTGSALYLSPNPPQQQQQQQLAFISSMETSTSQPQSVAMFHNQPQAQLSQMQQQSTPMEQQQSAQQNQQQPPQLPMGQQGSLFQSIPNHSQANPVPQNQLSQPQQTGLLLCTTDLNPQAIPPTILFSTQTQGPSPIGSISVGIPQPDPAEPMSFQDQSSSGSNSTSNENRQQSLFQEQQPMQLGPSSSSVQSSQPVELFLPQTSLSSLQSTIVSQELSNQAPAPGTTIFVVQGSVGVVASPGQQPPEQLFQTTVGGNVAPQGQANLFVFGIQNDSPQLLNSSGASLPAQSQPQNSSHMQPLLDQPMVQAAASMPAAMHGSLQNTLQAQMQSSSENAMQTSLQNAMQTNTQTALQSSLQSTIETSLPTPMQTNLQTQMQSSLQNQMQASLSVSSSMDKIEDLLESLQK</sequence>
<name>A0A6A4T7S4_SCOMX</name>
<dbReference type="GO" id="GO:0005667">
    <property type="term" value="C:transcription regulator complex"/>
    <property type="evidence" value="ECO:0007669"/>
    <property type="project" value="TreeGrafter"/>
</dbReference>
<dbReference type="GO" id="GO:0005694">
    <property type="term" value="C:chromosome"/>
    <property type="evidence" value="ECO:0007669"/>
    <property type="project" value="UniProtKB-SubCell"/>
</dbReference>
<keyword evidence="12" id="KW-0805">Transcription regulation</keyword>
<dbReference type="InterPro" id="IPR015646">
    <property type="entry name" value="NFAT5_RHD_DNA-bd"/>
</dbReference>
<keyword evidence="5" id="KW-0963">Cytoplasm</keyword>
<keyword evidence="13" id="KW-0238">DNA-binding</keyword>
<feature type="region of interest" description="Disordered" evidence="21">
    <location>
        <begin position="32"/>
        <end position="223"/>
    </location>
</feature>
<proteinExistence type="predicted"/>
<evidence type="ECO:0000256" key="15">
    <source>
        <dbReference type="ARBA" id="ARBA00023163"/>
    </source>
</evidence>
<keyword evidence="6" id="KW-1017">Isopeptide bond</keyword>
<evidence type="ECO:0000256" key="3">
    <source>
        <dbReference type="ARBA" id="ARBA00004496"/>
    </source>
</evidence>
<dbReference type="Gene3D" id="2.60.40.340">
    <property type="entry name" value="Rel homology domain (RHD), DNA-binding domain"/>
    <property type="match status" value="1"/>
</dbReference>
<evidence type="ECO:0000256" key="10">
    <source>
        <dbReference type="ARBA" id="ARBA00022843"/>
    </source>
</evidence>
<keyword evidence="10" id="KW-0832">Ubl conjugation</keyword>
<dbReference type="SMART" id="SM00429">
    <property type="entry name" value="IPT"/>
    <property type="match status" value="1"/>
</dbReference>
<dbReference type="InterPro" id="IPR011539">
    <property type="entry name" value="RHD_DNA_bind_dom"/>
</dbReference>
<feature type="region of interest" description="Disordered" evidence="21">
    <location>
        <begin position="1024"/>
        <end position="1106"/>
    </location>
</feature>
<evidence type="ECO:0000256" key="16">
    <source>
        <dbReference type="ARBA" id="ARBA00023242"/>
    </source>
</evidence>
<feature type="compositionally biased region" description="Low complexity" evidence="21">
    <location>
        <begin position="742"/>
        <end position="778"/>
    </location>
</feature>
<evidence type="ECO:0000256" key="1">
    <source>
        <dbReference type="ARBA" id="ARBA00004123"/>
    </source>
</evidence>
<feature type="compositionally biased region" description="Polar residues" evidence="21">
    <location>
        <begin position="978"/>
        <end position="997"/>
    </location>
</feature>
<evidence type="ECO:0000256" key="12">
    <source>
        <dbReference type="ARBA" id="ARBA00023015"/>
    </source>
</evidence>
<feature type="region of interest" description="Disordered" evidence="21">
    <location>
        <begin position="978"/>
        <end position="998"/>
    </location>
</feature>
<evidence type="ECO:0000256" key="5">
    <source>
        <dbReference type="ARBA" id="ARBA00022490"/>
    </source>
</evidence>
<evidence type="ECO:0000256" key="2">
    <source>
        <dbReference type="ARBA" id="ARBA00004286"/>
    </source>
</evidence>
<dbReference type="FunFam" id="2.60.40.340:FF:000002">
    <property type="entry name" value="Nuclear factor of activated T-cells 5, tonicity-responsive"/>
    <property type="match status" value="1"/>
</dbReference>
<feature type="compositionally biased region" description="Polar residues" evidence="21">
    <location>
        <begin position="779"/>
        <end position="802"/>
    </location>
</feature>
<evidence type="ECO:0000256" key="20">
    <source>
        <dbReference type="ARBA" id="ARBA00080722"/>
    </source>
</evidence>
<keyword evidence="14" id="KW-0010">Activator</keyword>
<dbReference type="GO" id="GO:1902531">
    <property type="term" value="P:regulation of intracellular signal transduction"/>
    <property type="evidence" value="ECO:0007669"/>
    <property type="project" value="UniProtKB-ARBA"/>
</dbReference>
<evidence type="ECO:0000256" key="7">
    <source>
        <dbReference type="ARBA" id="ARBA00022553"/>
    </source>
</evidence>
<dbReference type="CDD" id="cd07882">
    <property type="entry name" value="RHD-n_TonEBP"/>
    <property type="match status" value="1"/>
</dbReference>
<dbReference type="GO" id="GO:0005737">
    <property type="term" value="C:cytoplasm"/>
    <property type="evidence" value="ECO:0007669"/>
    <property type="project" value="UniProtKB-SubCell"/>
</dbReference>
<feature type="region of interest" description="Disordered" evidence="21">
    <location>
        <begin position="559"/>
        <end position="596"/>
    </location>
</feature>
<dbReference type="Proteomes" id="UP000438429">
    <property type="component" value="Unassembled WGS sequence"/>
</dbReference>
<dbReference type="Gene3D" id="2.60.40.10">
    <property type="entry name" value="Immunoglobulins"/>
    <property type="match status" value="1"/>
</dbReference>
<dbReference type="GO" id="GO:0000978">
    <property type="term" value="F:RNA polymerase II cis-regulatory region sequence-specific DNA binding"/>
    <property type="evidence" value="ECO:0007669"/>
    <property type="project" value="InterPro"/>
</dbReference>
<evidence type="ECO:0000256" key="17">
    <source>
        <dbReference type="ARBA" id="ARBA00055141"/>
    </source>
</evidence>
<dbReference type="GO" id="GO:0006974">
    <property type="term" value="P:DNA damage response"/>
    <property type="evidence" value="ECO:0007669"/>
    <property type="project" value="UniProtKB-KW"/>
</dbReference>
<accession>A0A6A4T7S4</accession>
<feature type="region of interest" description="Disordered" evidence="21">
    <location>
        <begin position="700"/>
        <end position="802"/>
    </location>
</feature>
<comment type="function">
    <text evidence="17">Transcription factor involved, among others, in the transcriptional regulation of osmoprotective and inflammatory genes. Binds the DNA consensus sequence 5'-[ACT][AG]TGGAAA[CAT]A[TA][ATC][CA][ATG][GT][GAC][CG][CT]-3'. Mediates the transcriptional response to hypertonicity. Positively regulates the transcription of LCN2 and S100A4 genes; optimal transactivation of these genes requires the presence of DDX5/DDX17. Also involved in the DNA damage response by preventing formation of R-loops; R-loops are composed of a DNA:RNA hybrid and the associated non-template single-stranded DNA.</text>
</comment>
<feature type="domain" description="RHD" evidence="22">
    <location>
        <begin position="266"/>
        <end position="435"/>
    </location>
</feature>
<dbReference type="GO" id="GO:0005634">
    <property type="term" value="C:nucleus"/>
    <property type="evidence" value="ECO:0007669"/>
    <property type="project" value="UniProtKB-SubCell"/>
</dbReference>
<evidence type="ECO:0000256" key="19">
    <source>
        <dbReference type="ARBA" id="ARBA00072227"/>
    </source>
</evidence>
<dbReference type="InterPro" id="IPR013783">
    <property type="entry name" value="Ig-like_fold"/>
</dbReference>
<dbReference type="GO" id="GO:0000981">
    <property type="term" value="F:DNA-binding transcription factor activity, RNA polymerase II-specific"/>
    <property type="evidence" value="ECO:0007669"/>
    <property type="project" value="TreeGrafter"/>
</dbReference>
<keyword evidence="11" id="KW-0007">Acetylation</keyword>
<evidence type="ECO:0000256" key="4">
    <source>
        <dbReference type="ARBA" id="ARBA00022454"/>
    </source>
</evidence>
<dbReference type="GO" id="GO:0033173">
    <property type="term" value="P:calcineurin-NFAT signaling cascade"/>
    <property type="evidence" value="ECO:0007669"/>
    <property type="project" value="TreeGrafter"/>
</dbReference>
<feature type="compositionally biased region" description="Polar residues" evidence="21">
    <location>
        <begin position="720"/>
        <end position="735"/>
    </location>
</feature>
<dbReference type="PANTHER" id="PTHR12533">
    <property type="entry name" value="NFAT"/>
    <property type="match status" value="1"/>
</dbReference>
<reference evidence="23 24" key="1">
    <citation type="submission" date="2019-06" db="EMBL/GenBank/DDBJ databases">
        <title>Draft genomes of female and male turbot (Scophthalmus maximus).</title>
        <authorList>
            <person name="Xu H."/>
            <person name="Xu X.-W."/>
            <person name="Shao C."/>
            <person name="Chen S."/>
        </authorList>
    </citation>
    <scope>NUCLEOTIDE SEQUENCE [LARGE SCALE GENOMIC DNA]</scope>
    <source>
        <strain evidence="23">Ysfricsl-2016a</strain>
        <tissue evidence="23">Blood</tissue>
    </source>
</reference>
<comment type="subcellular location">
    <subcellularLocation>
        <location evidence="2">Chromosome</location>
    </subcellularLocation>
    <subcellularLocation>
        <location evidence="3">Cytoplasm</location>
    </subcellularLocation>
    <subcellularLocation>
        <location evidence="1">Nucleus</location>
    </subcellularLocation>
</comment>
<organism evidence="23 24">
    <name type="scientific">Scophthalmus maximus</name>
    <name type="common">Turbot</name>
    <name type="synonym">Psetta maxima</name>
    <dbReference type="NCBI Taxonomy" id="52904"/>
    <lineage>
        <taxon>Eukaryota</taxon>
        <taxon>Metazoa</taxon>
        <taxon>Chordata</taxon>
        <taxon>Craniata</taxon>
        <taxon>Vertebrata</taxon>
        <taxon>Euteleostomi</taxon>
        <taxon>Actinopterygii</taxon>
        <taxon>Neopterygii</taxon>
        <taxon>Teleostei</taxon>
        <taxon>Neoteleostei</taxon>
        <taxon>Acanthomorphata</taxon>
        <taxon>Carangaria</taxon>
        <taxon>Pleuronectiformes</taxon>
        <taxon>Pleuronectoidei</taxon>
        <taxon>Scophthalmidae</taxon>
        <taxon>Scophthalmus</taxon>
    </lineage>
</organism>
<evidence type="ECO:0000256" key="18">
    <source>
        <dbReference type="ARBA" id="ARBA00065799"/>
    </source>
</evidence>
<feature type="region of interest" description="Disordered" evidence="21">
    <location>
        <begin position="824"/>
        <end position="871"/>
    </location>
</feature>
<feature type="compositionally biased region" description="Basic and acidic residues" evidence="21">
    <location>
        <begin position="567"/>
        <end position="583"/>
    </location>
</feature>
<evidence type="ECO:0000256" key="6">
    <source>
        <dbReference type="ARBA" id="ARBA00022499"/>
    </source>
</evidence>
<gene>
    <name evidence="23" type="ORF">F2P81_007123</name>
</gene>
<dbReference type="PROSITE" id="PS50254">
    <property type="entry name" value="REL_2"/>
    <property type="match status" value="1"/>
</dbReference>
<dbReference type="FunFam" id="2.60.40.10:FF:000174">
    <property type="entry name" value="Nuclear factor of activated T-cells 5, tonicity-responsive"/>
    <property type="match status" value="1"/>
</dbReference>
<protein>
    <recommendedName>
        <fullName evidence="19">Nuclear factor of activated T-cells 5</fullName>
    </recommendedName>
    <alternativeName>
        <fullName evidence="20">T-cell transcription factor NFAT5</fullName>
    </alternativeName>
</protein>
<keyword evidence="16" id="KW-0539">Nucleus</keyword>
<dbReference type="GO" id="GO:0045944">
    <property type="term" value="P:positive regulation of transcription by RNA polymerase II"/>
    <property type="evidence" value="ECO:0007669"/>
    <property type="project" value="UniProtKB-ARBA"/>
</dbReference>
<keyword evidence="15" id="KW-0804">Transcription</keyword>
<dbReference type="GO" id="GO:0010467">
    <property type="term" value="P:gene expression"/>
    <property type="evidence" value="ECO:0007669"/>
    <property type="project" value="UniProtKB-ARBA"/>
</dbReference>
<evidence type="ECO:0000256" key="11">
    <source>
        <dbReference type="ARBA" id="ARBA00022990"/>
    </source>
</evidence>
<evidence type="ECO:0000259" key="22">
    <source>
        <dbReference type="PROSITE" id="PS50254"/>
    </source>
</evidence>
<dbReference type="InterPro" id="IPR032397">
    <property type="entry name" value="RHD_dimer"/>
</dbReference>
<comment type="caution">
    <text evidence="23">The sequence shown here is derived from an EMBL/GenBank/DDBJ whole genome shotgun (WGS) entry which is preliminary data.</text>
</comment>
<feature type="compositionally biased region" description="Low complexity" evidence="21">
    <location>
        <begin position="857"/>
        <end position="868"/>
    </location>
</feature>
<dbReference type="GO" id="GO:0007399">
    <property type="term" value="P:nervous system development"/>
    <property type="evidence" value="ECO:0007669"/>
    <property type="project" value="UniProtKB-ARBA"/>
</dbReference>
<feature type="region of interest" description="Disordered" evidence="21">
    <location>
        <begin position="647"/>
        <end position="673"/>
    </location>
</feature>
<dbReference type="Pfam" id="PF00554">
    <property type="entry name" value="RHD_DNA_bind"/>
    <property type="match status" value="1"/>
</dbReference>
<evidence type="ECO:0000256" key="21">
    <source>
        <dbReference type="SAM" id="MobiDB-lite"/>
    </source>
</evidence>
<dbReference type="EMBL" id="VEVO01000006">
    <property type="protein sequence ID" value="KAF0041225.1"/>
    <property type="molecule type" value="Genomic_DNA"/>
</dbReference>
<keyword evidence="4" id="KW-0158">Chromosome</keyword>
<dbReference type="InterPro" id="IPR002909">
    <property type="entry name" value="IPT_dom"/>
</dbReference>
<dbReference type="InterPro" id="IPR037059">
    <property type="entry name" value="RHD_DNA_bind_dom_sf"/>
</dbReference>
<dbReference type="InterPro" id="IPR014756">
    <property type="entry name" value="Ig_E-set"/>
</dbReference>
<feature type="compositionally biased region" description="Low complexity" evidence="21">
    <location>
        <begin position="178"/>
        <end position="189"/>
    </location>
</feature>
<keyword evidence="8" id="KW-0227">DNA damage</keyword>
<comment type="subunit">
    <text evidence="18">Homodimer when bound to DNA, completely encircles its DNA target. Interacts with CIDEC; this interaction is direct and retains NFAT5 in the cytoplasm. Does not bind with Fos and Jun transcription factors. Interacts with DDX5 and DDX17; this interaction leads to DDX5/DDX17 recruitment to LNC2 and S100A4 promoters and NFAT5-mediated DDX5/DDX17-enhanced transactivation.</text>
</comment>
<dbReference type="InterPro" id="IPR008967">
    <property type="entry name" value="p53-like_TF_DNA-bd_sf"/>
</dbReference>
<evidence type="ECO:0000256" key="13">
    <source>
        <dbReference type="ARBA" id="ARBA00023125"/>
    </source>
</evidence>
<feature type="compositionally biased region" description="Basic and acidic residues" evidence="21">
    <location>
        <begin position="1095"/>
        <end position="1106"/>
    </location>
</feature>
<dbReference type="SUPFAM" id="SSF49417">
    <property type="entry name" value="p53-like transcription factors"/>
    <property type="match status" value="1"/>
</dbReference>